<keyword evidence="10" id="KW-1185">Reference proteome</keyword>
<keyword evidence="3" id="KW-0560">Oxidoreductase</keyword>
<protein>
    <submittedName>
        <fullName evidence="9">Thioredoxin</fullName>
    </submittedName>
</protein>
<dbReference type="InterPro" id="IPR012336">
    <property type="entry name" value="Thioredoxin-like_fold"/>
</dbReference>
<dbReference type="RefSeq" id="WP_009743525.1">
    <property type="nucleotide sequence ID" value="NZ_CP017298.1"/>
</dbReference>
<proteinExistence type="inferred from homology"/>
<dbReference type="Proteomes" id="UP000095214">
    <property type="component" value="Chromosome"/>
</dbReference>
<dbReference type="PROSITE" id="PS51352">
    <property type="entry name" value="THIOREDOXIN_2"/>
    <property type="match status" value="1"/>
</dbReference>
<organism evidence="9 10">
    <name type="scientific">Pauljensenia hongkongensis</name>
    <dbReference type="NCBI Taxonomy" id="178339"/>
    <lineage>
        <taxon>Bacteria</taxon>
        <taxon>Bacillati</taxon>
        <taxon>Actinomycetota</taxon>
        <taxon>Actinomycetes</taxon>
        <taxon>Actinomycetales</taxon>
        <taxon>Actinomycetaceae</taxon>
        <taxon>Pauljensenia</taxon>
    </lineage>
</organism>
<dbReference type="EMBL" id="CP017298">
    <property type="protein sequence ID" value="AOS47164.1"/>
    <property type="molecule type" value="Genomic_DNA"/>
</dbReference>
<evidence type="ECO:0000313" key="10">
    <source>
        <dbReference type="Proteomes" id="UP000095214"/>
    </source>
</evidence>
<comment type="similarity">
    <text evidence="1">Belongs to the thioredoxin family. DsbA subfamily.</text>
</comment>
<dbReference type="KEGG" id="phon:BH719_04240"/>
<keyword evidence="7" id="KW-0472">Membrane</keyword>
<dbReference type="InterPro" id="IPR013766">
    <property type="entry name" value="Thioredoxin_domain"/>
</dbReference>
<dbReference type="STRING" id="178339.BH719_04240"/>
<evidence type="ECO:0000256" key="1">
    <source>
        <dbReference type="ARBA" id="ARBA00005791"/>
    </source>
</evidence>
<dbReference type="OrthoDB" id="117402at2"/>
<dbReference type="Pfam" id="PF13462">
    <property type="entry name" value="Thioredoxin_4"/>
    <property type="match status" value="1"/>
</dbReference>
<feature type="domain" description="Thioredoxin" evidence="8">
    <location>
        <begin position="60"/>
        <end position="217"/>
    </location>
</feature>
<feature type="region of interest" description="Disordered" evidence="6">
    <location>
        <begin position="48"/>
        <end position="78"/>
    </location>
</feature>
<gene>
    <name evidence="9" type="ORF">BH719_04240</name>
</gene>
<dbReference type="PANTHER" id="PTHR13887:SF14">
    <property type="entry name" value="DISULFIDE BOND FORMATION PROTEIN D"/>
    <property type="match status" value="1"/>
</dbReference>
<keyword evidence="4" id="KW-1015">Disulfide bond</keyword>
<dbReference type="SUPFAM" id="SSF52833">
    <property type="entry name" value="Thioredoxin-like"/>
    <property type="match status" value="1"/>
</dbReference>
<evidence type="ECO:0000256" key="7">
    <source>
        <dbReference type="SAM" id="Phobius"/>
    </source>
</evidence>
<keyword evidence="7" id="KW-1133">Transmembrane helix</keyword>
<evidence type="ECO:0000259" key="8">
    <source>
        <dbReference type="PROSITE" id="PS51352"/>
    </source>
</evidence>
<name>A0A1D8B213_9ACTO</name>
<feature type="transmembrane region" description="Helical" evidence="7">
    <location>
        <begin position="23"/>
        <end position="43"/>
    </location>
</feature>
<reference evidence="9 10" key="1">
    <citation type="submission" date="2016-09" db="EMBL/GenBank/DDBJ databases">
        <title>Complete genome sequence of Actinomyces hongkongensis HKU8.</title>
        <authorList>
            <person name="Gao Y.-X."/>
            <person name="Zhou Y.-Y."/>
            <person name="Xie Y."/>
            <person name="Wang M."/>
            <person name="Wang S.-J."/>
            <person name="Shen S.-G."/>
        </authorList>
    </citation>
    <scope>NUCLEOTIDE SEQUENCE [LARGE SCALE GENOMIC DNA]</scope>
    <source>
        <strain evidence="9 10">HKU8</strain>
    </source>
</reference>
<keyword evidence="7" id="KW-0812">Transmembrane</keyword>
<evidence type="ECO:0000256" key="5">
    <source>
        <dbReference type="ARBA" id="ARBA00023284"/>
    </source>
</evidence>
<sequence>MSDTDKETTTTAPQGRAPAGSPLVIVLVAVIAVLAVVVGYLVWERGDSPESGASSAPSAPASESASPEPTSAPTVTDPKILELVRSLPKRDPADAQAKGRTDAAVVMVLYSDFACPYCTRLAQQVEPQLADLVEDGTLRIEWRDLAQISETSPLAAQAGLAAAEQGRFWEFHDAVYAAADPSDHPAYTTDSLVEFAKAAGVPDIDQFTATMNDAHTAEKVAKAADDAHGMGISSTPFMIIGNAVIPGYRDAAFVRQTVIDQAAESTQ</sequence>
<keyword evidence="5" id="KW-0676">Redox-active center</keyword>
<accession>A0A1D8B213</accession>
<evidence type="ECO:0000256" key="2">
    <source>
        <dbReference type="ARBA" id="ARBA00022729"/>
    </source>
</evidence>
<dbReference type="PANTHER" id="PTHR13887">
    <property type="entry name" value="GLUTATHIONE S-TRANSFERASE KAPPA"/>
    <property type="match status" value="1"/>
</dbReference>
<dbReference type="GO" id="GO:0016491">
    <property type="term" value="F:oxidoreductase activity"/>
    <property type="evidence" value="ECO:0007669"/>
    <property type="project" value="UniProtKB-KW"/>
</dbReference>
<evidence type="ECO:0000256" key="4">
    <source>
        <dbReference type="ARBA" id="ARBA00023157"/>
    </source>
</evidence>
<evidence type="ECO:0000313" key="9">
    <source>
        <dbReference type="EMBL" id="AOS47164.1"/>
    </source>
</evidence>
<dbReference type="AlphaFoldDB" id="A0A1D8B213"/>
<dbReference type="Gene3D" id="3.40.30.10">
    <property type="entry name" value="Glutaredoxin"/>
    <property type="match status" value="1"/>
</dbReference>
<evidence type="ECO:0000256" key="6">
    <source>
        <dbReference type="SAM" id="MobiDB-lite"/>
    </source>
</evidence>
<feature type="compositionally biased region" description="Low complexity" evidence="6">
    <location>
        <begin position="49"/>
        <end position="73"/>
    </location>
</feature>
<evidence type="ECO:0000256" key="3">
    <source>
        <dbReference type="ARBA" id="ARBA00023002"/>
    </source>
</evidence>
<keyword evidence="2" id="KW-0732">Signal</keyword>
<dbReference type="InterPro" id="IPR036249">
    <property type="entry name" value="Thioredoxin-like_sf"/>
</dbReference>